<dbReference type="STRING" id="1150600.ADIARSV_4173"/>
<evidence type="ECO:0000313" key="4">
    <source>
        <dbReference type="Proteomes" id="UP000014174"/>
    </source>
</evidence>
<feature type="region of interest" description="Disordered" evidence="1">
    <location>
        <begin position="74"/>
        <end position="96"/>
    </location>
</feature>
<keyword evidence="2" id="KW-1133">Transmembrane helix</keyword>
<dbReference type="AlphaFoldDB" id="R9GLV9"/>
<evidence type="ECO:0008006" key="5">
    <source>
        <dbReference type="Google" id="ProtNLM"/>
    </source>
</evidence>
<feature type="transmembrane region" description="Helical" evidence="2">
    <location>
        <begin position="32"/>
        <end position="56"/>
    </location>
</feature>
<dbReference type="eggNOG" id="ENOG5033B0S">
    <property type="taxonomic scope" value="Bacteria"/>
</dbReference>
<organism evidence="3 4">
    <name type="scientific">Arcticibacter svalbardensis MN12-7</name>
    <dbReference type="NCBI Taxonomy" id="1150600"/>
    <lineage>
        <taxon>Bacteria</taxon>
        <taxon>Pseudomonadati</taxon>
        <taxon>Bacteroidota</taxon>
        <taxon>Sphingobacteriia</taxon>
        <taxon>Sphingobacteriales</taxon>
        <taxon>Sphingobacteriaceae</taxon>
        <taxon>Arcticibacter</taxon>
    </lineage>
</organism>
<gene>
    <name evidence="3" type="ORF">ADIARSV_4173</name>
</gene>
<keyword evidence="4" id="KW-1185">Reference proteome</keyword>
<name>R9GLV9_9SPHI</name>
<evidence type="ECO:0000256" key="2">
    <source>
        <dbReference type="SAM" id="Phobius"/>
    </source>
</evidence>
<reference evidence="3 4" key="1">
    <citation type="journal article" date="2013" name="Genome Announc.">
        <title>Draft Genome Sequence of Arcticibacter svalbardensis Strain MN12-7T, a Member of the Family Sphingobacteriaceae Isolated from an Arctic Soil Sample.</title>
        <authorList>
            <person name="Shivaji S."/>
            <person name="Ara S."/>
            <person name="Prasad S."/>
            <person name="Manasa B.P."/>
            <person name="Begum Z."/>
            <person name="Singh A."/>
            <person name="Kumar Pinnaka A."/>
        </authorList>
    </citation>
    <scope>NUCLEOTIDE SEQUENCE [LARGE SCALE GENOMIC DNA]</scope>
    <source>
        <strain evidence="3 4">MN12-7</strain>
    </source>
</reference>
<evidence type="ECO:0000313" key="3">
    <source>
        <dbReference type="EMBL" id="EOR92661.1"/>
    </source>
</evidence>
<keyword evidence="2" id="KW-0812">Transmembrane</keyword>
<evidence type="ECO:0000256" key="1">
    <source>
        <dbReference type="SAM" id="MobiDB-lite"/>
    </source>
</evidence>
<protein>
    <recommendedName>
        <fullName evidence="5">Signal peptidase</fullName>
    </recommendedName>
</protein>
<keyword evidence="2" id="KW-0472">Membrane</keyword>
<proteinExistence type="predicted"/>
<accession>R9GLV9</accession>
<dbReference type="Proteomes" id="UP000014174">
    <property type="component" value="Unassembled WGS sequence"/>
</dbReference>
<comment type="caution">
    <text evidence="3">The sequence shown here is derived from an EMBL/GenBank/DDBJ whole genome shotgun (WGS) entry which is preliminary data.</text>
</comment>
<sequence length="96" mass="11004">MNKFMRRGLVMVAVGVGLNLVGYSIKRNELENYGWAMIVGTILFGVGFLFIFYSFVRKVEYKGIVEERAVVAEKKEQRETDMQNNDDDSESLRAQS</sequence>
<dbReference type="EMBL" id="AQPN01000145">
    <property type="protein sequence ID" value="EOR92661.1"/>
    <property type="molecule type" value="Genomic_DNA"/>
</dbReference>